<name>A0ABW8E519_9PSED</name>
<protein>
    <submittedName>
        <fullName evidence="1">Uncharacterized protein</fullName>
    </submittedName>
</protein>
<evidence type="ECO:0000313" key="1">
    <source>
        <dbReference type="EMBL" id="MFJ2680927.1"/>
    </source>
</evidence>
<dbReference type="Proteomes" id="UP001617213">
    <property type="component" value="Unassembled WGS sequence"/>
</dbReference>
<gene>
    <name evidence="1" type="ORF">ACIOWJ_22900</name>
</gene>
<proteinExistence type="predicted"/>
<evidence type="ECO:0000313" key="2">
    <source>
        <dbReference type="Proteomes" id="UP001617213"/>
    </source>
</evidence>
<dbReference type="EMBL" id="JBIUWZ010000043">
    <property type="protein sequence ID" value="MFJ2680927.1"/>
    <property type="molecule type" value="Genomic_DNA"/>
</dbReference>
<reference evidence="1 2" key="1">
    <citation type="submission" date="2024-10" db="EMBL/GenBank/DDBJ databases">
        <title>The Natural Products Discovery Center: Release of the First 8490 Sequenced Strains for Exploring Actinobacteria Biosynthetic Diversity.</title>
        <authorList>
            <person name="Kalkreuter E."/>
            <person name="Kautsar S.A."/>
            <person name="Yang D."/>
            <person name="Bader C.D."/>
            <person name="Teijaro C.N."/>
            <person name="Fluegel L."/>
            <person name="Davis C.M."/>
            <person name="Simpson J.R."/>
            <person name="Lauterbach L."/>
            <person name="Steele A.D."/>
            <person name="Gui C."/>
            <person name="Meng S."/>
            <person name="Li G."/>
            <person name="Viehrig K."/>
            <person name="Ye F."/>
            <person name="Su P."/>
            <person name="Kiefer A.F."/>
            <person name="Nichols A."/>
            <person name="Cepeda A.J."/>
            <person name="Yan W."/>
            <person name="Fan B."/>
            <person name="Jiang Y."/>
            <person name="Adhikari A."/>
            <person name="Zheng C.-J."/>
            <person name="Schuster L."/>
            <person name="Cowan T.M."/>
            <person name="Smanski M.J."/>
            <person name="Chevrette M.G."/>
            <person name="De Carvalho L.P.S."/>
            <person name="Shen B."/>
        </authorList>
    </citation>
    <scope>NUCLEOTIDE SEQUENCE [LARGE SCALE GENOMIC DNA]</scope>
    <source>
        <strain evidence="1 2">NPDC087581</strain>
    </source>
</reference>
<organism evidence="1 2">
    <name type="scientific">Pseudomonas sivasensis</name>
    <dbReference type="NCBI Taxonomy" id="1880678"/>
    <lineage>
        <taxon>Bacteria</taxon>
        <taxon>Pseudomonadati</taxon>
        <taxon>Pseudomonadota</taxon>
        <taxon>Gammaproteobacteria</taxon>
        <taxon>Pseudomonadales</taxon>
        <taxon>Pseudomonadaceae</taxon>
        <taxon>Pseudomonas</taxon>
    </lineage>
</organism>
<dbReference type="RefSeq" id="WP_401383484.1">
    <property type="nucleotide sequence ID" value="NZ_JBIUWZ010000043.1"/>
</dbReference>
<keyword evidence="2" id="KW-1185">Reference proteome</keyword>
<accession>A0ABW8E519</accession>
<sequence>MSSKNKKSSFPDWHDWAVGNTVRYLGSGQGGEDCYCHMTVGTDYLIQEAPDDMESMLVLDDDGDEISVLVGEFKWVKP</sequence>
<comment type="caution">
    <text evidence="1">The sequence shown here is derived from an EMBL/GenBank/DDBJ whole genome shotgun (WGS) entry which is preliminary data.</text>
</comment>